<dbReference type="GeneID" id="63917383"/>
<evidence type="ECO:0000256" key="1">
    <source>
        <dbReference type="SAM" id="MobiDB-lite"/>
    </source>
</evidence>
<feature type="region of interest" description="Disordered" evidence="1">
    <location>
        <begin position="87"/>
        <end position="177"/>
    </location>
</feature>
<dbReference type="HOGENOM" id="CLU_1396030_0_0_1"/>
<evidence type="ECO:0000313" key="3">
    <source>
        <dbReference type="Proteomes" id="UP000030672"/>
    </source>
</evidence>
<name>A0A074W3F6_AURM1</name>
<sequence>MFVVQTFMSRDDALRLLTYPDGMFSRFMNILENVDSVQQERLWKQKGAIEQTEIQNRRQEPSRSTRTRTLPFISESGKVQRKEMTSRLAQQNSSQSTTQIAATPRQERVTIQEATRPPRSPPEISPTAGDNTEPLLGSIAASHEFNVHRTQETDPPRKSPVCKSDDRSRSRPLYQEKPSIIPFPITYRDPTDALI</sequence>
<accession>A0A074W3F6</accession>
<dbReference type="AlphaFoldDB" id="A0A074W3F6"/>
<gene>
    <name evidence="2" type="ORF">M437DRAFT_62023</name>
</gene>
<reference evidence="2 3" key="1">
    <citation type="journal article" date="2014" name="BMC Genomics">
        <title>Genome sequencing of four Aureobasidium pullulans varieties: biotechnological potential, stress tolerance, and description of new species.</title>
        <authorList>
            <person name="Gostin Ar C."/>
            <person name="Ohm R.A."/>
            <person name="Kogej T."/>
            <person name="Sonjak S."/>
            <person name="Turk M."/>
            <person name="Zajc J."/>
            <person name="Zalar P."/>
            <person name="Grube M."/>
            <person name="Sun H."/>
            <person name="Han J."/>
            <person name="Sharma A."/>
            <person name="Chiniquy J."/>
            <person name="Ngan C.Y."/>
            <person name="Lipzen A."/>
            <person name="Barry K."/>
            <person name="Grigoriev I.V."/>
            <person name="Gunde-Cimerman N."/>
        </authorList>
    </citation>
    <scope>NUCLEOTIDE SEQUENCE [LARGE SCALE GENOMIC DNA]</scope>
    <source>
        <strain evidence="2 3">CBS 110374</strain>
    </source>
</reference>
<dbReference type="EMBL" id="KL584824">
    <property type="protein sequence ID" value="KEQ67635.1"/>
    <property type="molecule type" value="Genomic_DNA"/>
</dbReference>
<dbReference type="RefSeq" id="XP_040884658.1">
    <property type="nucleotide sequence ID" value="XM_041024010.1"/>
</dbReference>
<feature type="compositionally biased region" description="Basic and acidic residues" evidence="1">
    <location>
        <begin position="145"/>
        <end position="169"/>
    </location>
</feature>
<dbReference type="Proteomes" id="UP000030672">
    <property type="component" value="Unassembled WGS sequence"/>
</dbReference>
<organism evidence="2 3">
    <name type="scientific">Aureobasidium melanogenum (strain CBS 110374)</name>
    <name type="common">Aureobasidium pullulans var. melanogenum</name>
    <dbReference type="NCBI Taxonomy" id="1043003"/>
    <lineage>
        <taxon>Eukaryota</taxon>
        <taxon>Fungi</taxon>
        <taxon>Dikarya</taxon>
        <taxon>Ascomycota</taxon>
        <taxon>Pezizomycotina</taxon>
        <taxon>Dothideomycetes</taxon>
        <taxon>Dothideomycetidae</taxon>
        <taxon>Dothideales</taxon>
        <taxon>Saccotheciaceae</taxon>
        <taxon>Aureobasidium</taxon>
    </lineage>
</organism>
<keyword evidence="3" id="KW-1185">Reference proteome</keyword>
<feature type="compositionally biased region" description="Polar residues" evidence="1">
    <location>
        <begin position="87"/>
        <end position="101"/>
    </location>
</feature>
<evidence type="ECO:0000313" key="2">
    <source>
        <dbReference type="EMBL" id="KEQ67635.1"/>
    </source>
</evidence>
<protein>
    <submittedName>
        <fullName evidence="2">Uncharacterized protein</fullName>
    </submittedName>
</protein>
<proteinExistence type="predicted"/>